<reference evidence="2 3" key="2">
    <citation type="journal article" date="2012" name="Environ. Microbiol.">
        <title>Characterization of the first alginolytic operons in a marine bacterium: from their emergence in marine Flavobacteriia to their independent transfers to marine Proteobacteria and human gut Bacteroides.</title>
        <authorList>
            <person name="Thomas F."/>
            <person name="Barbeyron T."/>
            <person name="Tonon T."/>
            <person name="Genicot S."/>
            <person name="Czjzek M."/>
            <person name="Michel G."/>
        </authorList>
    </citation>
    <scope>NUCLEOTIDE SEQUENCE [LARGE SCALE GENOMIC DNA]</scope>
    <source>
        <strain evidence="3">DSM 12802 / CCUG 47099 / CIP 106680 / NCIMB 13871 / Dsij</strain>
    </source>
</reference>
<sequence>MFHLKSLYDANEPNILHFLFFTKKEEQSRTSPFCMSGLPSSPGRRKLASNRTFPLKSGARPPERCRAAEPRANWSTER</sequence>
<evidence type="ECO:0000256" key="1">
    <source>
        <dbReference type="SAM" id="MobiDB-lite"/>
    </source>
</evidence>
<gene>
    <name evidence="2" type="ordered locus">zobellia_3185</name>
</gene>
<dbReference type="AlphaFoldDB" id="G0L023"/>
<reference evidence="3" key="1">
    <citation type="submission" date="2009-07" db="EMBL/GenBank/DDBJ databases">
        <title>Complete genome sequence of Zobellia galactanivorans Dsij.</title>
        <authorList>
            <consortium name="Genoscope - CEA"/>
        </authorList>
    </citation>
    <scope>NUCLEOTIDE SEQUENCE [LARGE SCALE GENOMIC DNA]</scope>
    <source>
        <strain evidence="3">DSM 12802 / CCUG 47099 / CIP 106680 / NCIMB 13871 / Dsij</strain>
    </source>
</reference>
<organism evidence="2 3">
    <name type="scientific">Zobellia galactanivorans (strain DSM 12802 / CCUG 47099 / CIP 106680 / NCIMB 13871 / Dsij)</name>
    <dbReference type="NCBI Taxonomy" id="63186"/>
    <lineage>
        <taxon>Bacteria</taxon>
        <taxon>Pseudomonadati</taxon>
        <taxon>Bacteroidota</taxon>
        <taxon>Flavobacteriia</taxon>
        <taxon>Flavobacteriales</taxon>
        <taxon>Flavobacteriaceae</taxon>
        <taxon>Zobellia</taxon>
    </lineage>
</organism>
<feature type="region of interest" description="Disordered" evidence="1">
    <location>
        <begin position="30"/>
        <end position="78"/>
    </location>
</feature>
<name>G0L023_ZOBGA</name>
<keyword evidence="3" id="KW-1185">Reference proteome</keyword>
<dbReference type="KEGG" id="zga:ZOBELLIA_3185"/>
<evidence type="ECO:0000313" key="2">
    <source>
        <dbReference type="EMBL" id="CAZ97323.1"/>
    </source>
</evidence>
<accession>G0L023</accession>
<dbReference type="EMBL" id="FP476056">
    <property type="protein sequence ID" value="CAZ97323.1"/>
    <property type="molecule type" value="Genomic_DNA"/>
</dbReference>
<dbReference type="STRING" id="63186.ZOBELLIA_3185"/>
<dbReference type="Proteomes" id="UP000008898">
    <property type="component" value="Chromosome"/>
</dbReference>
<protein>
    <submittedName>
        <fullName evidence="2">Uncharacterized protein</fullName>
    </submittedName>
</protein>
<evidence type="ECO:0000313" key="3">
    <source>
        <dbReference type="Proteomes" id="UP000008898"/>
    </source>
</evidence>
<proteinExistence type="predicted"/>
<dbReference type="HOGENOM" id="CLU_2621303_0_0_10"/>